<proteinExistence type="predicted"/>
<gene>
    <name evidence="1" type="ORF">ACFQ1S_43575</name>
</gene>
<feature type="non-terminal residue" evidence="1">
    <location>
        <position position="1"/>
    </location>
</feature>
<comment type="caution">
    <text evidence="1">The sequence shown here is derived from an EMBL/GenBank/DDBJ whole genome shotgun (WGS) entry which is preliminary data.</text>
</comment>
<dbReference type="EMBL" id="JBHTIS010004018">
    <property type="protein sequence ID" value="MFD1051963.1"/>
    <property type="molecule type" value="Genomic_DNA"/>
</dbReference>
<keyword evidence="2" id="KW-1185">Reference proteome</keyword>
<sequence length="177" mass="19493">ADEIWAVPVAGGTPHKLFASPVPAVPIGGQRLPFFDAYTPPHDAKVLQYAWSHDGRRLVFVTPQLTPTPSHGVVYDDKTLGVQSYTAGIYGTPRAGIWTYDVTTRQTKHLYDMDLGAQGGMGPAVRWSPKDERVETNFDRKTVVLDARSGQVLDSPPTDPPRPPRWFSVPCSSHFLP</sequence>
<evidence type="ECO:0008006" key="3">
    <source>
        <dbReference type="Google" id="ProtNLM"/>
    </source>
</evidence>
<protein>
    <recommendedName>
        <fullName evidence="3">S9 family peptidase</fullName>
    </recommendedName>
</protein>
<dbReference type="Proteomes" id="UP001597045">
    <property type="component" value="Unassembled WGS sequence"/>
</dbReference>
<organism evidence="1 2">
    <name type="scientific">Kibdelosporangium lantanae</name>
    <dbReference type="NCBI Taxonomy" id="1497396"/>
    <lineage>
        <taxon>Bacteria</taxon>
        <taxon>Bacillati</taxon>
        <taxon>Actinomycetota</taxon>
        <taxon>Actinomycetes</taxon>
        <taxon>Pseudonocardiales</taxon>
        <taxon>Pseudonocardiaceae</taxon>
        <taxon>Kibdelosporangium</taxon>
    </lineage>
</organism>
<accession>A0ABW3MMV2</accession>
<evidence type="ECO:0000313" key="2">
    <source>
        <dbReference type="Proteomes" id="UP001597045"/>
    </source>
</evidence>
<name>A0ABW3MMV2_9PSEU</name>
<evidence type="ECO:0000313" key="1">
    <source>
        <dbReference type="EMBL" id="MFD1051963.1"/>
    </source>
</evidence>
<reference evidence="2" key="1">
    <citation type="journal article" date="2019" name="Int. J. Syst. Evol. Microbiol.">
        <title>The Global Catalogue of Microorganisms (GCM) 10K type strain sequencing project: providing services to taxonomists for standard genome sequencing and annotation.</title>
        <authorList>
            <consortium name="The Broad Institute Genomics Platform"/>
            <consortium name="The Broad Institute Genome Sequencing Center for Infectious Disease"/>
            <person name="Wu L."/>
            <person name="Ma J."/>
        </authorList>
    </citation>
    <scope>NUCLEOTIDE SEQUENCE [LARGE SCALE GENOMIC DNA]</scope>
    <source>
        <strain evidence="2">JCM 31486</strain>
    </source>
</reference>
<dbReference type="SUPFAM" id="SSF82171">
    <property type="entry name" value="DPP6 N-terminal domain-like"/>
    <property type="match status" value="1"/>
</dbReference>